<dbReference type="GO" id="GO:0003676">
    <property type="term" value="F:nucleic acid binding"/>
    <property type="evidence" value="ECO:0007669"/>
    <property type="project" value="InterPro"/>
</dbReference>
<dbReference type="AlphaFoldDB" id="A0AAN9Y2E8"/>
<dbReference type="PROSITE" id="PS50994">
    <property type="entry name" value="INTEGRASE"/>
    <property type="match status" value="1"/>
</dbReference>
<organism evidence="2 3">
    <name type="scientific">Parthenolecanium corni</name>
    <dbReference type="NCBI Taxonomy" id="536013"/>
    <lineage>
        <taxon>Eukaryota</taxon>
        <taxon>Metazoa</taxon>
        <taxon>Ecdysozoa</taxon>
        <taxon>Arthropoda</taxon>
        <taxon>Hexapoda</taxon>
        <taxon>Insecta</taxon>
        <taxon>Pterygota</taxon>
        <taxon>Neoptera</taxon>
        <taxon>Paraneoptera</taxon>
        <taxon>Hemiptera</taxon>
        <taxon>Sternorrhyncha</taxon>
        <taxon>Coccoidea</taxon>
        <taxon>Coccidae</taxon>
        <taxon>Parthenolecanium</taxon>
    </lineage>
</organism>
<dbReference type="InterPro" id="IPR036397">
    <property type="entry name" value="RNaseH_sf"/>
</dbReference>
<evidence type="ECO:0000259" key="1">
    <source>
        <dbReference type="PROSITE" id="PS50994"/>
    </source>
</evidence>
<proteinExistence type="predicted"/>
<dbReference type="Gene3D" id="3.30.420.10">
    <property type="entry name" value="Ribonuclease H-like superfamily/Ribonuclease H"/>
    <property type="match status" value="1"/>
</dbReference>
<comment type="caution">
    <text evidence="2">The sequence shown here is derived from an EMBL/GenBank/DDBJ whole genome shotgun (WGS) entry which is preliminary data.</text>
</comment>
<protein>
    <recommendedName>
        <fullName evidence="1">Integrase catalytic domain-containing protein</fullName>
    </recommendedName>
</protein>
<feature type="domain" description="Integrase catalytic" evidence="1">
    <location>
        <begin position="1"/>
        <end position="74"/>
    </location>
</feature>
<dbReference type="EMBL" id="JBBCAQ010000032">
    <property type="protein sequence ID" value="KAK7584221.1"/>
    <property type="molecule type" value="Genomic_DNA"/>
</dbReference>
<dbReference type="InterPro" id="IPR001584">
    <property type="entry name" value="Integrase_cat-core"/>
</dbReference>
<dbReference type="GO" id="GO:0015074">
    <property type="term" value="P:DNA integration"/>
    <property type="evidence" value="ECO:0007669"/>
    <property type="project" value="InterPro"/>
</dbReference>
<accession>A0AAN9Y2E8</accession>
<evidence type="ECO:0000313" key="3">
    <source>
        <dbReference type="Proteomes" id="UP001367676"/>
    </source>
</evidence>
<dbReference type="PANTHER" id="PTHR37984">
    <property type="entry name" value="PROTEIN CBG26694"/>
    <property type="match status" value="1"/>
</dbReference>
<dbReference type="PANTHER" id="PTHR37984:SF5">
    <property type="entry name" value="PROTEIN NYNRIN-LIKE"/>
    <property type="match status" value="1"/>
</dbReference>
<reference evidence="2 3" key="1">
    <citation type="submission" date="2024-03" db="EMBL/GenBank/DDBJ databases">
        <title>Adaptation during the transition from Ophiocordyceps entomopathogen to insect associate is accompanied by gene loss and intensified selection.</title>
        <authorList>
            <person name="Ward C.M."/>
            <person name="Onetto C.A."/>
            <person name="Borneman A.R."/>
        </authorList>
    </citation>
    <scope>NUCLEOTIDE SEQUENCE [LARGE SCALE GENOMIC DNA]</scope>
    <source>
        <strain evidence="2">AWRI1</strain>
        <tissue evidence="2">Single Adult Female</tissue>
    </source>
</reference>
<dbReference type="SUPFAM" id="SSF53098">
    <property type="entry name" value="Ribonuclease H-like"/>
    <property type="match status" value="1"/>
</dbReference>
<evidence type="ECO:0000313" key="2">
    <source>
        <dbReference type="EMBL" id="KAK7584221.1"/>
    </source>
</evidence>
<dbReference type="InterPro" id="IPR012337">
    <property type="entry name" value="RNaseH-like_sf"/>
</dbReference>
<dbReference type="Proteomes" id="UP001367676">
    <property type="component" value="Unassembled WGS sequence"/>
</dbReference>
<keyword evidence="3" id="KW-1185">Reference proteome</keyword>
<dbReference type="InterPro" id="IPR050951">
    <property type="entry name" value="Retrovirus_Pol_polyprotein"/>
</dbReference>
<name>A0AAN9Y2E8_9HEMI</name>
<sequence>MKKNGVNHIFTPPYHPQSNGAAENCVSVFKDKIKKAISSGVEIFDAIQQFLLDFRTTVHCTTNKTPAELHVNRKLRTRFDIFVNRKLDTQKFYFNGKKEVTAEVGDKVMARDYKQLIHLISMLSTLYSELYPRREETKLGILTTKILWTYTSKAKNNF</sequence>
<gene>
    <name evidence="2" type="ORF">V9T40_005184</name>
</gene>